<gene>
    <name evidence="10" type="ORF">TWF506_009607</name>
</gene>
<feature type="compositionally biased region" description="Polar residues" evidence="5">
    <location>
        <begin position="42"/>
        <end position="63"/>
    </location>
</feature>
<evidence type="ECO:0000259" key="7">
    <source>
        <dbReference type="Pfam" id="PF00394"/>
    </source>
</evidence>
<dbReference type="InterPro" id="IPR045087">
    <property type="entry name" value="Cu-oxidase_fam"/>
</dbReference>
<dbReference type="PANTHER" id="PTHR11709">
    <property type="entry name" value="MULTI-COPPER OXIDASE"/>
    <property type="match status" value="1"/>
</dbReference>
<dbReference type="GO" id="GO:0005507">
    <property type="term" value="F:copper ion binding"/>
    <property type="evidence" value="ECO:0007669"/>
    <property type="project" value="InterPro"/>
</dbReference>
<dbReference type="InterPro" id="IPR011707">
    <property type="entry name" value="Cu-oxidase-like_N"/>
</dbReference>
<evidence type="ECO:0008006" key="12">
    <source>
        <dbReference type="Google" id="ProtNLM"/>
    </source>
</evidence>
<feature type="domain" description="Plastocyanin-like" evidence="9">
    <location>
        <begin position="103"/>
        <end position="219"/>
    </location>
</feature>
<keyword evidence="3" id="KW-0560">Oxidoreductase</keyword>
<feature type="region of interest" description="Disordered" evidence="5">
    <location>
        <begin position="26"/>
        <end position="63"/>
    </location>
</feature>
<evidence type="ECO:0000259" key="9">
    <source>
        <dbReference type="Pfam" id="PF07732"/>
    </source>
</evidence>
<dbReference type="CDD" id="cd13880">
    <property type="entry name" value="CuRO_2_MaLCC_like"/>
    <property type="match status" value="1"/>
</dbReference>
<dbReference type="GO" id="GO:0016491">
    <property type="term" value="F:oxidoreductase activity"/>
    <property type="evidence" value="ECO:0007669"/>
    <property type="project" value="UniProtKB-KW"/>
</dbReference>
<feature type="domain" description="Plastocyanin-like" evidence="7">
    <location>
        <begin position="225"/>
        <end position="362"/>
    </location>
</feature>
<evidence type="ECO:0000256" key="5">
    <source>
        <dbReference type="SAM" id="MobiDB-lite"/>
    </source>
</evidence>
<feature type="domain" description="Plastocyanin-like" evidence="8">
    <location>
        <begin position="480"/>
        <end position="601"/>
    </location>
</feature>
<dbReference type="EMBL" id="JAVHJM010000007">
    <property type="protein sequence ID" value="KAK6510501.1"/>
    <property type="molecule type" value="Genomic_DNA"/>
</dbReference>
<comment type="similarity">
    <text evidence="1">Belongs to the multicopper oxidase family.</text>
</comment>
<accession>A0AAN8N9R1</accession>
<dbReference type="FunFam" id="2.60.40.420:FF:000021">
    <property type="entry name" value="Extracellular dihydrogeodin oxidase/laccase"/>
    <property type="match status" value="1"/>
</dbReference>
<evidence type="ECO:0000313" key="11">
    <source>
        <dbReference type="Proteomes" id="UP001307849"/>
    </source>
</evidence>
<evidence type="ECO:0000256" key="2">
    <source>
        <dbReference type="ARBA" id="ARBA00022723"/>
    </source>
</evidence>
<dbReference type="Pfam" id="PF07732">
    <property type="entry name" value="Cu-oxidase_3"/>
    <property type="match status" value="1"/>
</dbReference>
<evidence type="ECO:0000256" key="3">
    <source>
        <dbReference type="ARBA" id="ARBA00023002"/>
    </source>
</evidence>
<sequence length="641" mass="72231">MKVVRGFLWMLAVGAVALSAPVTANPTPSKLNANVAPVPQRSECSGNTIGASTPSESSYDRSPNCLHSNTHRECWDGKHNLWTDYEDLDMVPKGIVRKFELTITNGVIAPDGYTVNKMLVNGQYPGPNIEGNWGDTFEITVKNRLSNGNGTSIHFHGIHQLGTNRMDGASGITQCPIPVGKSMTYRWRANQYGTSWYHSHFSLQYTDGVVGPIVIHGPSSVNYDEEYTLMLTDWFHTSAFTLYYNEVRGIPPLPNSKLINGKWKFPCNSTADSRCVSNKGGFADIVFEKGKKYRLRLINMSTTYMQTFWIDGHNFTVAAADFVPIVPYRTDVINVAIGQRYDIIVGADANTCEQTDFWINMKNCLIPPGALPIECSTEDARTAIVRYDSRSTKNPPTITNCGNQKACRDEPKELVKPIIKKLVPPPPSRMLEGFYVSWDPFFNGSTTSQDGTEWRWNMANSTFFVDWDEPTYSYLGLEGAKMPFPPSYQPIYLNEKNQWAYFVINANFTRTGKEPFRLDHPIHLHGHDFVVLAQVTNEQFDTNMPVTYDLDNPMRRDTAVLPSGGFLVIAFETRNPGAWLIHCHLAFHSSTGFALQFIERESEILKQFSGAEARLYREQCEKWREDWKINPARAGIRDSGA</sequence>
<protein>
    <recommendedName>
        <fullName evidence="12">Laccase</fullName>
    </recommendedName>
</protein>
<dbReference type="Pfam" id="PF07731">
    <property type="entry name" value="Cu-oxidase_2"/>
    <property type="match status" value="1"/>
</dbReference>
<dbReference type="Pfam" id="PF00394">
    <property type="entry name" value="Cu-oxidase"/>
    <property type="match status" value="1"/>
</dbReference>
<dbReference type="CDD" id="cd13901">
    <property type="entry name" value="CuRO_3_MaLCC_like"/>
    <property type="match status" value="1"/>
</dbReference>
<dbReference type="PANTHER" id="PTHR11709:SF71">
    <property type="entry name" value="OXIDOREDUCTASE TPCJ"/>
    <property type="match status" value="1"/>
</dbReference>
<dbReference type="Proteomes" id="UP001307849">
    <property type="component" value="Unassembled WGS sequence"/>
</dbReference>
<dbReference type="InterPro" id="IPR011706">
    <property type="entry name" value="Cu-oxidase_C"/>
</dbReference>
<dbReference type="Gene3D" id="2.60.40.420">
    <property type="entry name" value="Cupredoxins - blue copper proteins"/>
    <property type="match status" value="3"/>
</dbReference>
<feature type="chain" id="PRO_5043027042" description="Laccase" evidence="6">
    <location>
        <begin position="25"/>
        <end position="641"/>
    </location>
</feature>
<dbReference type="SUPFAM" id="SSF49503">
    <property type="entry name" value="Cupredoxins"/>
    <property type="match status" value="3"/>
</dbReference>
<keyword evidence="6" id="KW-0732">Signal</keyword>
<evidence type="ECO:0000256" key="1">
    <source>
        <dbReference type="ARBA" id="ARBA00010609"/>
    </source>
</evidence>
<keyword evidence="4" id="KW-0186">Copper</keyword>
<evidence type="ECO:0000259" key="8">
    <source>
        <dbReference type="Pfam" id="PF07731"/>
    </source>
</evidence>
<dbReference type="AlphaFoldDB" id="A0AAN8N9R1"/>
<dbReference type="InterPro" id="IPR008972">
    <property type="entry name" value="Cupredoxin"/>
</dbReference>
<evidence type="ECO:0000256" key="4">
    <source>
        <dbReference type="ARBA" id="ARBA00023008"/>
    </source>
</evidence>
<evidence type="ECO:0000313" key="10">
    <source>
        <dbReference type="EMBL" id="KAK6510501.1"/>
    </source>
</evidence>
<keyword evidence="2" id="KW-0479">Metal-binding</keyword>
<evidence type="ECO:0000256" key="6">
    <source>
        <dbReference type="SAM" id="SignalP"/>
    </source>
</evidence>
<organism evidence="10 11">
    <name type="scientific">Arthrobotrys conoides</name>
    <dbReference type="NCBI Taxonomy" id="74498"/>
    <lineage>
        <taxon>Eukaryota</taxon>
        <taxon>Fungi</taxon>
        <taxon>Dikarya</taxon>
        <taxon>Ascomycota</taxon>
        <taxon>Pezizomycotina</taxon>
        <taxon>Orbiliomycetes</taxon>
        <taxon>Orbiliales</taxon>
        <taxon>Orbiliaceae</taxon>
        <taxon>Arthrobotrys</taxon>
    </lineage>
</organism>
<dbReference type="CDD" id="cd13854">
    <property type="entry name" value="CuRO_1_MaLCC_like"/>
    <property type="match status" value="1"/>
</dbReference>
<comment type="caution">
    <text evidence="10">The sequence shown here is derived from an EMBL/GenBank/DDBJ whole genome shotgun (WGS) entry which is preliminary data.</text>
</comment>
<reference evidence="10 11" key="1">
    <citation type="submission" date="2019-10" db="EMBL/GenBank/DDBJ databases">
        <authorList>
            <person name="Palmer J.M."/>
        </authorList>
    </citation>
    <scope>NUCLEOTIDE SEQUENCE [LARGE SCALE GENOMIC DNA]</scope>
    <source>
        <strain evidence="10 11">TWF506</strain>
    </source>
</reference>
<feature type="signal peptide" evidence="6">
    <location>
        <begin position="1"/>
        <end position="24"/>
    </location>
</feature>
<dbReference type="InterPro" id="IPR001117">
    <property type="entry name" value="Cu-oxidase_2nd"/>
</dbReference>
<name>A0AAN8N9R1_9PEZI</name>
<proteinExistence type="inferred from homology"/>
<keyword evidence="11" id="KW-1185">Reference proteome</keyword>